<reference evidence="2" key="2">
    <citation type="submission" date="2020-11" db="EMBL/GenBank/DDBJ databases">
        <authorList>
            <person name="McCartney M.A."/>
            <person name="Auch B."/>
            <person name="Kono T."/>
            <person name="Mallez S."/>
            <person name="Becker A."/>
            <person name="Gohl D.M."/>
            <person name="Silverstein K.A.T."/>
            <person name="Koren S."/>
            <person name="Bechman K.B."/>
            <person name="Herman A."/>
            <person name="Abrahante J.E."/>
            <person name="Garbe J."/>
        </authorList>
    </citation>
    <scope>NUCLEOTIDE SEQUENCE</scope>
    <source>
        <strain evidence="2">Duluth1</strain>
        <tissue evidence="2">Whole animal</tissue>
    </source>
</reference>
<sequence length="207" mass="23481">MARPVGIGEVIDSTSGSLADLTRSESSLTQQSDKRQKYIDQSGSGHTSSEKENVERSDKSEHGQITRQGSQLKRQYSLDAQRGKNGENTTPAGSDRLKERGNNAINNERGRARDKSPARHRHHSESRLSETDKRFIAYERGEGERIGGRSPRETLGPRLGDNRDNKGRHGDEREARRGQERLHAERDIIKRETTPRTRLVEMNIWKT</sequence>
<feature type="compositionally biased region" description="Basic and acidic residues" evidence="1">
    <location>
        <begin position="48"/>
        <end position="64"/>
    </location>
</feature>
<evidence type="ECO:0000313" key="3">
    <source>
        <dbReference type="Proteomes" id="UP000828390"/>
    </source>
</evidence>
<protein>
    <submittedName>
        <fullName evidence="2">Uncharacterized protein</fullName>
    </submittedName>
</protein>
<feature type="region of interest" description="Disordered" evidence="1">
    <location>
        <begin position="1"/>
        <end position="190"/>
    </location>
</feature>
<dbReference type="EMBL" id="JAIWYP010000014">
    <property type="protein sequence ID" value="KAH3709215.1"/>
    <property type="molecule type" value="Genomic_DNA"/>
</dbReference>
<organism evidence="2 3">
    <name type="scientific">Dreissena polymorpha</name>
    <name type="common">Zebra mussel</name>
    <name type="synonym">Mytilus polymorpha</name>
    <dbReference type="NCBI Taxonomy" id="45954"/>
    <lineage>
        <taxon>Eukaryota</taxon>
        <taxon>Metazoa</taxon>
        <taxon>Spiralia</taxon>
        <taxon>Lophotrochozoa</taxon>
        <taxon>Mollusca</taxon>
        <taxon>Bivalvia</taxon>
        <taxon>Autobranchia</taxon>
        <taxon>Heteroconchia</taxon>
        <taxon>Euheterodonta</taxon>
        <taxon>Imparidentia</taxon>
        <taxon>Neoheterodontei</taxon>
        <taxon>Myida</taxon>
        <taxon>Dreissenoidea</taxon>
        <taxon>Dreissenidae</taxon>
        <taxon>Dreissena</taxon>
    </lineage>
</organism>
<proteinExistence type="predicted"/>
<evidence type="ECO:0000256" key="1">
    <source>
        <dbReference type="SAM" id="MobiDB-lite"/>
    </source>
</evidence>
<dbReference type="AlphaFoldDB" id="A0A9D3YXM5"/>
<dbReference type="Proteomes" id="UP000828390">
    <property type="component" value="Unassembled WGS sequence"/>
</dbReference>
<feature type="compositionally biased region" description="Basic and acidic residues" evidence="1">
    <location>
        <begin position="125"/>
        <end position="152"/>
    </location>
</feature>
<evidence type="ECO:0000313" key="2">
    <source>
        <dbReference type="EMBL" id="KAH3709215.1"/>
    </source>
</evidence>
<keyword evidence="3" id="KW-1185">Reference proteome</keyword>
<accession>A0A9D3YXM5</accession>
<name>A0A9D3YXM5_DREPO</name>
<comment type="caution">
    <text evidence="2">The sequence shown here is derived from an EMBL/GenBank/DDBJ whole genome shotgun (WGS) entry which is preliminary data.</text>
</comment>
<feature type="compositionally biased region" description="Basic and acidic residues" evidence="1">
    <location>
        <begin position="108"/>
        <end position="117"/>
    </location>
</feature>
<feature type="compositionally biased region" description="Basic and acidic residues" evidence="1">
    <location>
        <begin position="160"/>
        <end position="190"/>
    </location>
</feature>
<gene>
    <name evidence="2" type="ORF">DPMN_068677</name>
</gene>
<feature type="compositionally biased region" description="Polar residues" evidence="1">
    <location>
        <begin position="65"/>
        <end position="74"/>
    </location>
</feature>
<reference evidence="2" key="1">
    <citation type="journal article" date="2019" name="bioRxiv">
        <title>The Genome of the Zebra Mussel, Dreissena polymorpha: A Resource for Invasive Species Research.</title>
        <authorList>
            <person name="McCartney M.A."/>
            <person name="Auch B."/>
            <person name="Kono T."/>
            <person name="Mallez S."/>
            <person name="Zhang Y."/>
            <person name="Obille A."/>
            <person name="Becker A."/>
            <person name="Abrahante J.E."/>
            <person name="Garbe J."/>
            <person name="Badalamenti J.P."/>
            <person name="Herman A."/>
            <person name="Mangelson H."/>
            <person name="Liachko I."/>
            <person name="Sullivan S."/>
            <person name="Sone E.D."/>
            <person name="Koren S."/>
            <person name="Silverstein K.A.T."/>
            <person name="Beckman K.B."/>
            <person name="Gohl D.M."/>
        </authorList>
    </citation>
    <scope>NUCLEOTIDE SEQUENCE</scope>
    <source>
        <strain evidence="2">Duluth1</strain>
        <tissue evidence="2">Whole animal</tissue>
    </source>
</reference>